<name>A0ABV8D992_9BURK</name>
<dbReference type="Pfam" id="PF00581">
    <property type="entry name" value="Rhodanese"/>
    <property type="match status" value="1"/>
</dbReference>
<dbReference type="InterPro" id="IPR036873">
    <property type="entry name" value="Rhodanese-like_dom_sf"/>
</dbReference>
<organism evidence="2 3">
    <name type="scientific">Acidovorax facilis</name>
    <dbReference type="NCBI Taxonomy" id="12917"/>
    <lineage>
        <taxon>Bacteria</taxon>
        <taxon>Pseudomonadati</taxon>
        <taxon>Pseudomonadota</taxon>
        <taxon>Betaproteobacteria</taxon>
        <taxon>Burkholderiales</taxon>
        <taxon>Comamonadaceae</taxon>
        <taxon>Acidovorax</taxon>
    </lineage>
</organism>
<dbReference type="Gene3D" id="3.40.250.10">
    <property type="entry name" value="Rhodanese-like domain"/>
    <property type="match status" value="1"/>
</dbReference>
<proteinExistence type="predicted"/>
<keyword evidence="3" id="KW-1185">Reference proteome</keyword>
<protein>
    <submittedName>
        <fullName evidence="2">Rhodanese-like domain-containing protein</fullName>
    </submittedName>
</protein>
<sequence length="106" mass="11308">MAFGIDTGSALAGAAGAFDLRLEEDYLQSPQVIAGVSSRDPSRVLEWSQELDATKPVRLYCLRGKDIGRSTFLALRARGMNARYHVGGIEAWQAAALPLETQGGAA</sequence>
<reference evidence="3" key="1">
    <citation type="journal article" date="2019" name="Int. J. Syst. Evol. Microbiol.">
        <title>The Global Catalogue of Microorganisms (GCM) 10K type strain sequencing project: providing services to taxonomists for standard genome sequencing and annotation.</title>
        <authorList>
            <consortium name="The Broad Institute Genomics Platform"/>
            <consortium name="The Broad Institute Genome Sequencing Center for Infectious Disease"/>
            <person name="Wu L."/>
            <person name="Ma J."/>
        </authorList>
    </citation>
    <scope>NUCLEOTIDE SEQUENCE [LARGE SCALE GENOMIC DNA]</scope>
    <source>
        <strain evidence="3">CCUG 2113</strain>
    </source>
</reference>
<evidence type="ECO:0000313" key="3">
    <source>
        <dbReference type="Proteomes" id="UP001595693"/>
    </source>
</evidence>
<dbReference type="SUPFAM" id="SSF52821">
    <property type="entry name" value="Rhodanese/Cell cycle control phosphatase"/>
    <property type="match status" value="1"/>
</dbReference>
<dbReference type="EMBL" id="JBHSAJ010000028">
    <property type="protein sequence ID" value="MFC3935133.1"/>
    <property type="molecule type" value="Genomic_DNA"/>
</dbReference>
<dbReference type="InterPro" id="IPR001763">
    <property type="entry name" value="Rhodanese-like_dom"/>
</dbReference>
<evidence type="ECO:0000259" key="1">
    <source>
        <dbReference type="PROSITE" id="PS50206"/>
    </source>
</evidence>
<feature type="domain" description="Rhodanese" evidence="1">
    <location>
        <begin position="41"/>
        <end position="101"/>
    </location>
</feature>
<dbReference type="Proteomes" id="UP001595693">
    <property type="component" value="Unassembled WGS sequence"/>
</dbReference>
<dbReference type="PROSITE" id="PS50206">
    <property type="entry name" value="RHODANESE_3"/>
    <property type="match status" value="1"/>
</dbReference>
<gene>
    <name evidence="2" type="ORF">ACFOW3_10895</name>
</gene>
<evidence type="ECO:0000313" key="2">
    <source>
        <dbReference type="EMBL" id="MFC3935133.1"/>
    </source>
</evidence>
<comment type="caution">
    <text evidence="2">The sequence shown here is derived from an EMBL/GenBank/DDBJ whole genome shotgun (WGS) entry which is preliminary data.</text>
</comment>
<dbReference type="GeneID" id="32624136"/>
<dbReference type="RefSeq" id="WP_051022504.1">
    <property type="nucleotide sequence ID" value="NZ_JAMXAX010000100.1"/>
</dbReference>
<accession>A0ABV8D992</accession>